<dbReference type="InterPro" id="IPR001173">
    <property type="entry name" value="Glyco_trans_2-like"/>
</dbReference>
<dbReference type="Pfam" id="PF00535">
    <property type="entry name" value="Glycos_transf_2"/>
    <property type="match status" value="1"/>
</dbReference>
<dbReference type="PANTHER" id="PTHR22916:SF3">
    <property type="entry name" value="UDP-GLCNAC:BETAGAL BETA-1,3-N-ACETYLGLUCOSAMINYLTRANSFERASE-LIKE PROTEIN 1"/>
    <property type="match status" value="1"/>
</dbReference>
<organism evidence="2 3">
    <name type="scientific">Fuscovulum blasticum DSM 2131</name>
    <dbReference type="NCBI Taxonomy" id="1188250"/>
    <lineage>
        <taxon>Bacteria</taxon>
        <taxon>Pseudomonadati</taxon>
        <taxon>Pseudomonadota</taxon>
        <taxon>Alphaproteobacteria</taxon>
        <taxon>Rhodobacterales</taxon>
        <taxon>Paracoccaceae</taxon>
        <taxon>Pseudogemmobacter</taxon>
    </lineage>
</organism>
<dbReference type="PANTHER" id="PTHR22916">
    <property type="entry name" value="GLYCOSYLTRANSFERASE"/>
    <property type="match status" value="1"/>
</dbReference>
<dbReference type="SUPFAM" id="SSF53448">
    <property type="entry name" value="Nucleotide-diphospho-sugar transferases"/>
    <property type="match status" value="1"/>
</dbReference>
<keyword evidence="3" id="KW-1185">Reference proteome</keyword>
<dbReference type="Proteomes" id="UP000241362">
    <property type="component" value="Unassembled WGS sequence"/>
</dbReference>
<dbReference type="AlphaFoldDB" id="A0A2T4JD85"/>
<evidence type="ECO:0000313" key="3">
    <source>
        <dbReference type="Proteomes" id="UP000241362"/>
    </source>
</evidence>
<reference evidence="2 3" key="1">
    <citation type="submission" date="2018-03" db="EMBL/GenBank/DDBJ databases">
        <title>Rhodobacter blasticus.</title>
        <authorList>
            <person name="Meyer T.E."/>
            <person name="Miller S."/>
            <person name="Lodha T."/>
            <person name="Gandham S."/>
            <person name="Chintalapati S."/>
            <person name="Chintalapati V.R."/>
        </authorList>
    </citation>
    <scope>NUCLEOTIDE SEQUENCE [LARGE SCALE GENOMIC DNA]</scope>
    <source>
        <strain evidence="2 3">DSM 2131</strain>
    </source>
</reference>
<dbReference type="EMBL" id="PZKE01000002">
    <property type="protein sequence ID" value="PTE15875.1"/>
    <property type="molecule type" value="Genomic_DNA"/>
</dbReference>
<feature type="domain" description="Glycosyltransferase 2-like" evidence="1">
    <location>
        <begin position="5"/>
        <end position="131"/>
    </location>
</feature>
<dbReference type="RefSeq" id="WP_107671883.1">
    <property type="nucleotide sequence ID" value="NZ_PZKE01000002.1"/>
</dbReference>
<dbReference type="InterPro" id="IPR029044">
    <property type="entry name" value="Nucleotide-diphossugar_trans"/>
</dbReference>
<dbReference type="Gene3D" id="3.90.550.10">
    <property type="entry name" value="Spore Coat Polysaccharide Biosynthesis Protein SpsA, Chain A"/>
    <property type="match status" value="1"/>
</dbReference>
<keyword evidence="2" id="KW-0808">Transferase</keyword>
<sequence>MTVAVIVPTFNRAGLLLQALRSVLSQPVPGGVSVIVVDDGSTDETAAVLAAGADPRVRVIFQRNSGVSAARNAGLGALPEKAGFVTFLDSDDVFPAGRLADDLARLTAAPQAGYTYGRMCYVDEISSETLRPAAGARTVTLHGIQLGCGLYRRALIDRIGPFATDMTHGEDTDYLFRLYETGAAFVQHDDISLYYRRHTDNVTNQTDLNRRGFARALMRSMQRRRADPSLGWSMPDFALQPRPAEGGSA</sequence>
<protein>
    <submittedName>
        <fullName evidence="2">Glycosyl transferase family 2</fullName>
    </submittedName>
</protein>
<proteinExistence type="predicted"/>
<gene>
    <name evidence="2" type="ORF">C5F44_02205</name>
</gene>
<dbReference type="CDD" id="cd00761">
    <property type="entry name" value="Glyco_tranf_GTA_type"/>
    <property type="match status" value="1"/>
</dbReference>
<evidence type="ECO:0000259" key="1">
    <source>
        <dbReference type="Pfam" id="PF00535"/>
    </source>
</evidence>
<comment type="caution">
    <text evidence="2">The sequence shown here is derived from an EMBL/GenBank/DDBJ whole genome shotgun (WGS) entry which is preliminary data.</text>
</comment>
<accession>A0A2T4JD85</accession>
<name>A0A2T4JD85_FUSBL</name>
<dbReference type="GO" id="GO:0016758">
    <property type="term" value="F:hexosyltransferase activity"/>
    <property type="evidence" value="ECO:0007669"/>
    <property type="project" value="UniProtKB-ARBA"/>
</dbReference>
<evidence type="ECO:0000313" key="2">
    <source>
        <dbReference type="EMBL" id="PTE15875.1"/>
    </source>
</evidence>